<accession>A0A438MGY8</accession>
<dbReference type="EMBL" id="SAUN01000001">
    <property type="protein sequence ID" value="RVX45112.1"/>
    <property type="molecule type" value="Genomic_DNA"/>
</dbReference>
<feature type="domain" description="AB hydrolase-1" evidence="1">
    <location>
        <begin position="4"/>
        <end position="218"/>
    </location>
</feature>
<dbReference type="PANTHER" id="PTHR43798:SF5">
    <property type="entry name" value="MONOACYLGLYCEROL LIPASE ABHD6"/>
    <property type="match status" value="1"/>
</dbReference>
<evidence type="ECO:0000313" key="2">
    <source>
        <dbReference type="EMBL" id="RVX45112.1"/>
    </source>
</evidence>
<protein>
    <submittedName>
        <fullName evidence="2">Pimeloyl-ACP methyl ester carboxylesterase</fullName>
    </submittedName>
</protein>
<dbReference type="Gene3D" id="3.40.50.1820">
    <property type="entry name" value="alpha/beta hydrolase"/>
    <property type="match status" value="1"/>
</dbReference>
<dbReference type="GO" id="GO:0016020">
    <property type="term" value="C:membrane"/>
    <property type="evidence" value="ECO:0007669"/>
    <property type="project" value="TreeGrafter"/>
</dbReference>
<gene>
    <name evidence="2" type="ORF">EDD27_7889</name>
</gene>
<sequence>MSAFVLIHAFGSGPRAWQPQIDALGAEHRVIAPELPGHGDTPGPLTLDRATAAISEVINEQPEPVHLVGISGGGTIALLTALAVQKRLAGLIVSGASARPSSADAVQRAIMGLLPADVLVGMFKGMYSGGRPECVATAVDDLRRAGKQTLLAGLRELGGLDLLPRLGEIGVPTLVLSGEKDRPNIAHARRIAAAVPGAELRLVPDAGHLWNLEHPGLFSRTLTDFAAGLT</sequence>
<reference evidence="2 3" key="1">
    <citation type="submission" date="2019-01" db="EMBL/GenBank/DDBJ databases">
        <title>Sequencing the genomes of 1000 actinobacteria strains.</title>
        <authorList>
            <person name="Klenk H.-P."/>
        </authorList>
    </citation>
    <scope>NUCLEOTIDE SEQUENCE [LARGE SCALE GENOMIC DNA]</scope>
    <source>
        <strain evidence="2 3">DSM 43925</strain>
    </source>
</reference>
<evidence type="ECO:0000313" key="3">
    <source>
        <dbReference type="Proteomes" id="UP000284824"/>
    </source>
</evidence>
<keyword evidence="3" id="KW-1185">Reference proteome</keyword>
<dbReference type="AlphaFoldDB" id="A0A438MGY8"/>
<evidence type="ECO:0000259" key="1">
    <source>
        <dbReference type="Pfam" id="PF12697"/>
    </source>
</evidence>
<dbReference type="InterPro" id="IPR029058">
    <property type="entry name" value="AB_hydrolase_fold"/>
</dbReference>
<dbReference type="InterPro" id="IPR000073">
    <property type="entry name" value="AB_hydrolase_1"/>
</dbReference>
<dbReference type="OrthoDB" id="5495375at2"/>
<dbReference type="Proteomes" id="UP000284824">
    <property type="component" value="Unassembled WGS sequence"/>
</dbReference>
<dbReference type="PANTHER" id="PTHR43798">
    <property type="entry name" value="MONOACYLGLYCEROL LIPASE"/>
    <property type="match status" value="1"/>
</dbReference>
<dbReference type="InterPro" id="IPR050266">
    <property type="entry name" value="AB_hydrolase_sf"/>
</dbReference>
<dbReference type="Pfam" id="PF12697">
    <property type="entry name" value="Abhydrolase_6"/>
    <property type="match status" value="1"/>
</dbReference>
<organism evidence="2 3">
    <name type="scientific">Nonomuraea polychroma</name>
    <dbReference type="NCBI Taxonomy" id="46176"/>
    <lineage>
        <taxon>Bacteria</taxon>
        <taxon>Bacillati</taxon>
        <taxon>Actinomycetota</taxon>
        <taxon>Actinomycetes</taxon>
        <taxon>Streptosporangiales</taxon>
        <taxon>Streptosporangiaceae</taxon>
        <taxon>Nonomuraea</taxon>
    </lineage>
</organism>
<dbReference type="RefSeq" id="WP_127936780.1">
    <property type="nucleotide sequence ID" value="NZ_SAUN01000001.1"/>
</dbReference>
<dbReference type="GO" id="GO:0047372">
    <property type="term" value="F:monoacylglycerol lipase activity"/>
    <property type="evidence" value="ECO:0007669"/>
    <property type="project" value="TreeGrafter"/>
</dbReference>
<name>A0A438MGY8_9ACTN</name>
<proteinExistence type="predicted"/>
<comment type="caution">
    <text evidence="2">The sequence shown here is derived from an EMBL/GenBank/DDBJ whole genome shotgun (WGS) entry which is preliminary data.</text>
</comment>
<dbReference type="SUPFAM" id="SSF53474">
    <property type="entry name" value="alpha/beta-Hydrolases"/>
    <property type="match status" value="1"/>
</dbReference>
<dbReference type="GO" id="GO:0046464">
    <property type="term" value="P:acylglycerol catabolic process"/>
    <property type="evidence" value="ECO:0007669"/>
    <property type="project" value="TreeGrafter"/>
</dbReference>